<feature type="signal peptide" evidence="1">
    <location>
        <begin position="1"/>
        <end position="22"/>
    </location>
</feature>
<dbReference type="AlphaFoldDB" id="A0A9P1CAU1"/>
<feature type="chain" id="PRO_5043270257" evidence="1">
    <location>
        <begin position="23"/>
        <end position="441"/>
    </location>
</feature>
<evidence type="ECO:0000256" key="1">
    <source>
        <dbReference type="SAM" id="SignalP"/>
    </source>
</evidence>
<sequence>MATIMAALAMIMMMLQMHLVSSQDTPDTSMDGSGSCSDAEEISALQLSSQQAMCEWRLGTLGQSCTSTCLPDSKICDPAQQKALRGVDGVDLNTRVTALQGGTECTNYDPPTKVINETTNHWAPYVSNINGQCRMAASGANSACGQNGNNVKRVCCCVDPPAQVDNDPHVHTLKGAHYTLLRSGNFLAWSFSKDPVDWHLLAAYSGARSRFTTQSLLLLEKQSGQTLEMTAEDCLWQTKTENGWRKVQPELLLQGAASVDVQEVDKHTRDPLNLESVMVLQMSEPEKSGVRKVARLLIHCSPSKYLNFKVKMFDTKDLDYVGGELGSAPRNQSHLSLLSAKLSSMVMQTDTEFQVGSWASLGGSEAAADFLELKQQAGMALLGTETTQTCTEAEEQEAEKICAKHLPKDDDHAEVFIDCVYDVCHGGGEEDALSAAAFISA</sequence>
<accession>A0A9P1CAU1</accession>
<evidence type="ECO:0000313" key="4">
    <source>
        <dbReference type="EMBL" id="CAL4775089.1"/>
    </source>
</evidence>
<evidence type="ECO:0000313" key="3">
    <source>
        <dbReference type="EMBL" id="CAL1141152.1"/>
    </source>
</evidence>
<reference evidence="3" key="2">
    <citation type="submission" date="2024-04" db="EMBL/GenBank/DDBJ databases">
        <authorList>
            <person name="Chen Y."/>
            <person name="Shah S."/>
            <person name="Dougan E. K."/>
            <person name="Thang M."/>
            <person name="Chan C."/>
        </authorList>
    </citation>
    <scope>NUCLEOTIDE SEQUENCE [LARGE SCALE GENOMIC DNA]</scope>
</reference>
<comment type="caution">
    <text evidence="2">The sequence shown here is derived from an EMBL/GenBank/DDBJ whole genome shotgun (WGS) entry which is preliminary data.</text>
</comment>
<dbReference type="EMBL" id="CAMXCT010001201">
    <property type="protein sequence ID" value="CAI3987777.1"/>
    <property type="molecule type" value="Genomic_DNA"/>
</dbReference>
<name>A0A9P1CAU1_9DINO</name>
<evidence type="ECO:0000313" key="5">
    <source>
        <dbReference type="Proteomes" id="UP001152797"/>
    </source>
</evidence>
<organism evidence="2">
    <name type="scientific">Cladocopium goreaui</name>
    <dbReference type="NCBI Taxonomy" id="2562237"/>
    <lineage>
        <taxon>Eukaryota</taxon>
        <taxon>Sar</taxon>
        <taxon>Alveolata</taxon>
        <taxon>Dinophyceae</taxon>
        <taxon>Suessiales</taxon>
        <taxon>Symbiodiniaceae</taxon>
        <taxon>Cladocopium</taxon>
    </lineage>
</organism>
<evidence type="ECO:0000313" key="2">
    <source>
        <dbReference type="EMBL" id="CAI3987777.1"/>
    </source>
</evidence>
<reference evidence="2" key="1">
    <citation type="submission" date="2022-10" db="EMBL/GenBank/DDBJ databases">
        <authorList>
            <person name="Chen Y."/>
            <person name="Dougan E. K."/>
            <person name="Chan C."/>
            <person name="Rhodes N."/>
            <person name="Thang M."/>
        </authorList>
    </citation>
    <scope>NUCLEOTIDE SEQUENCE</scope>
</reference>
<keyword evidence="1" id="KW-0732">Signal</keyword>
<protein>
    <submittedName>
        <fullName evidence="4">Autophagy-related protein 18a</fullName>
    </submittedName>
</protein>
<dbReference type="EMBL" id="CAMXCT030001201">
    <property type="protein sequence ID" value="CAL4775089.1"/>
    <property type="molecule type" value="Genomic_DNA"/>
</dbReference>
<keyword evidence="5" id="KW-1185">Reference proteome</keyword>
<proteinExistence type="predicted"/>
<dbReference type="OrthoDB" id="10334677at2759"/>
<dbReference type="EMBL" id="CAMXCT020001201">
    <property type="protein sequence ID" value="CAL1141152.1"/>
    <property type="molecule type" value="Genomic_DNA"/>
</dbReference>
<gene>
    <name evidence="2" type="ORF">C1SCF055_LOCUS15023</name>
</gene>
<dbReference type="Proteomes" id="UP001152797">
    <property type="component" value="Unassembled WGS sequence"/>
</dbReference>